<dbReference type="EMBL" id="HBUE01250786">
    <property type="protein sequence ID" value="CAG6554131.1"/>
    <property type="molecule type" value="Transcribed_RNA"/>
</dbReference>
<organism evidence="1">
    <name type="scientific">Culex pipiens</name>
    <name type="common">House mosquito</name>
    <dbReference type="NCBI Taxonomy" id="7175"/>
    <lineage>
        <taxon>Eukaryota</taxon>
        <taxon>Metazoa</taxon>
        <taxon>Ecdysozoa</taxon>
        <taxon>Arthropoda</taxon>
        <taxon>Hexapoda</taxon>
        <taxon>Insecta</taxon>
        <taxon>Pterygota</taxon>
        <taxon>Neoptera</taxon>
        <taxon>Endopterygota</taxon>
        <taxon>Diptera</taxon>
        <taxon>Nematocera</taxon>
        <taxon>Culicoidea</taxon>
        <taxon>Culicidae</taxon>
        <taxon>Culicinae</taxon>
        <taxon>Culicini</taxon>
        <taxon>Culex</taxon>
        <taxon>Culex</taxon>
    </lineage>
</organism>
<reference evidence="1" key="1">
    <citation type="submission" date="2021-05" db="EMBL/GenBank/DDBJ databases">
        <authorList>
            <person name="Alioto T."/>
            <person name="Alioto T."/>
            <person name="Gomez Garrido J."/>
        </authorList>
    </citation>
    <scope>NUCLEOTIDE SEQUENCE</scope>
</reference>
<proteinExistence type="predicted"/>
<sequence>MVKTKSGLAPAIIDIQRRKKSTPKKSTLLKVSQHANYNALKNRSNITDHTVQRLAENEVPKPSIWYSTPELQFFTNQAGRKWVRFRNFEYTCQDVNDRVVTFKIQCNCSVIRCKATATIDGQNNIRFSHRPHRHRKTEKVPDIWTATTLDAAPTQEENEQECLQVKNEPVDLELL</sequence>
<protein>
    <submittedName>
        <fullName evidence="1">(northern house mosquito) hypothetical protein</fullName>
    </submittedName>
</protein>
<dbReference type="EMBL" id="HBUE01145891">
    <property type="protein sequence ID" value="CAG6502883.1"/>
    <property type="molecule type" value="Transcribed_RNA"/>
</dbReference>
<evidence type="ECO:0000313" key="1">
    <source>
        <dbReference type="EMBL" id="CAG6554131.1"/>
    </source>
</evidence>
<name>A0A8D8ILZ9_CULPI</name>
<dbReference type="AlphaFoldDB" id="A0A8D8ILZ9"/>
<dbReference type="Gene3D" id="2.20.25.240">
    <property type="match status" value="1"/>
</dbReference>
<accession>A0A8D8ILZ9</accession>